<dbReference type="SUPFAM" id="SSF51735">
    <property type="entry name" value="NAD(P)-binding Rossmann-fold domains"/>
    <property type="match status" value="1"/>
</dbReference>
<feature type="domain" description="RmlD-like substrate binding" evidence="7">
    <location>
        <begin position="4"/>
        <end position="270"/>
    </location>
</feature>
<keyword evidence="6" id="KW-0560">Oxidoreductase</keyword>
<dbReference type="UniPathway" id="UPA00281"/>
<accession>A0A327WPY2</accession>
<protein>
    <recommendedName>
        <fullName evidence="4 6">dTDP-4-dehydrorhamnose reductase</fullName>
        <ecNumber evidence="3 6">1.1.1.133</ecNumber>
    </recommendedName>
</protein>
<evidence type="ECO:0000256" key="5">
    <source>
        <dbReference type="ARBA" id="ARBA00048200"/>
    </source>
</evidence>
<gene>
    <name evidence="8" type="ORF">B0I24_1211</name>
    <name evidence="9" type="ORF">CWE07_13925</name>
</gene>
<dbReference type="InterPro" id="IPR005913">
    <property type="entry name" value="dTDP_dehydrorham_reduct"/>
</dbReference>
<evidence type="ECO:0000256" key="6">
    <source>
        <dbReference type="RuleBase" id="RU364082"/>
    </source>
</evidence>
<evidence type="ECO:0000313" key="9">
    <source>
        <dbReference type="EMBL" id="RUO18447.1"/>
    </source>
</evidence>
<comment type="cofactor">
    <cofactor evidence="6">
        <name>Mg(2+)</name>
        <dbReference type="ChEBI" id="CHEBI:18420"/>
    </cofactor>
    <text evidence="6">Binds 1 Mg(2+) ion per monomer.</text>
</comment>
<evidence type="ECO:0000256" key="3">
    <source>
        <dbReference type="ARBA" id="ARBA00012929"/>
    </source>
</evidence>
<proteinExistence type="inferred from homology"/>
<comment type="catalytic activity">
    <reaction evidence="5 6">
        <text>dTDP-beta-L-rhamnose + NADP(+) = dTDP-4-dehydro-beta-L-rhamnose + NADPH + H(+)</text>
        <dbReference type="Rhea" id="RHEA:21796"/>
        <dbReference type="ChEBI" id="CHEBI:15378"/>
        <dbReference type="ChEBI" id="CHEBI:57510"/>
        <dbReference type="ChEBI" id="CHEBI:57783"/>
        <dbReference type="ChEBI" id="CHEBI:58349"/>
        <dbReference type="ChEBI" id="CHEBI:62830"/>
        <dbReference type="EC" id="1.1.1.133"/>
    </reaction>
</comment>
<dbReference type="Pfam" id="PF04321">
    <property type="entry name" value="RmlD_sub_bind"/>
    <property type="match status" value="1"/>
</dbReference>
<sequence length="282" mass="31068">MKDKILLLGSSGLLGSALNKALTGHAQVLTPSRFDLNLTDLDALETYIKAYKPSLIINAAGMVSAQQCEHNADQAFKLNTDLPAKLAQLSKAQGSTLVHFSCLDVYGDESKVRSLSSCTENTPTNPQNIYAESKLLGDNAVAEHAEDYLIFRLSGLYSKQDLSVKNERPPIVIGAPTSAEYVAVTVMRSLERVDRGVIRVHPGVYHLSTKGDACWQEFYREVAMLRQNRQLLINSPSLVTKDSRLSMDKVEDTFCLLVPSWRSQLTSIITDPKDFAKAVGQH</sequence>
<evidence type="ECO:0000256" key="2">
    <source>
        <dbReference type="ARBA" id="ARBA00010944"/>
    </source>
</evidence>
<evidence type="ECO:0000313" key="10">
    <source>
        <dbReference type="Proteomes" id="UP000249203"/>
    </source>
</evidence>
<keyword evidence="11" id="KW-1185">Reference proteome</keyword>
<evidence type="ECO:0000313" key="11">
    <source>
        <dbReference type="Proteomes" id="UP000287865"/>
    </source>
</evidence>
<comment type="pathway">
    <text evidence="1 6">Carbohydrate biosynthesis; dTDP-L-rhamnose biosynthesis.</text>
</comment>
<dbReference type="InterPro" id="IPR036291">
    <property type="entry name" value="NAD(P)-bd_dom_sf"/>
</dbReference>
<evidence type="ECO:0000256" key="1">
    <source>
        <dbReference type="ARBA" id="ARBA00004781"/>
    </source>
</evidence>
<reference evidence="9 11" key="1">
    <citation type="journal article" date="2018" name="Front. Microbiol.">
        <title>Genome-Based Analysis Reveals the Taxonomy and Diversity of the Family Idiomarinaceae.</title>
        <authorList>
            <person name="Liu Y."/>
            <person name="Lai Q."/>
            <person name="Shao Z."/>
        </authorList>
    </citation>
    <scope>NUCLEOTIDE SEQUENCE [LARGE SCALE GENOMIC DNA]</scope>
    <source>
        <strain evidence="9 11">CF12-14</strain>
    </source>
</reference>
<dbReference type="GO" id="GO:0019305">
    <property type="term" value="P:dTDP-rhamnose biosynthetic process"/>
    <property type="evidence" value="ECO:0007669"/>
    <property type="project" value="UniProtKB-UniPathway"/>
</dbReference>
<dbReference type="Gene3D" id="3.40.50.720">
    <property type="entry name" value="NAD(P)-binding Rossmann-like Domain"/>
    <property type="match status" value="1"/>
</dbReference>
<dbReference type="OrthoDB" id="9803892at2"/>
<dbReference type="Proteomes" id="UP000249203">
    <property type="component" value="Unassembled WGS sequence"/>
</dbReference>
<keyword evidence="6" id="KW-0521">NADP</keyword>
<dbReference type="PANTHER" id="PTHR10491:SF4">
    <property type="entry name" value="METHIONINE ADENOSYLTRANSFERASE 2 SUBUNIT BETA"/>
    <property type="match status" value="1"/>
</dbReference>
<name>A0A327WPY2_9GAMM</name>
<dbReference type="Proteomes" id="UP000287865">
    <property type="component" value="Unassembled WGS sequence"/>
</dbReference>
<dbReference type="GO" id="GO:0008831">
    <property type="term" value="F:dTDP-4-dehydrorhamnose reductase activity"/>
    <property type="evidence" value="ECO:0007669"/>
    <property type="project" value="UniProtKB-EC"/>
</dbReference>
<dbReference type="EC" id="1.1.1.133" evidence="3 6"/>
<comment type="similarity">
    <text evidence="2 6">Belongs to the dTDP-4-dehydrorhamnose reductase family.</text>
</comment>
<dbReference type="EMBL" id="PIPK01000020">
    <property type="protein sequence ID" value="RUO18447.1"/>
    <property type="molecule type" value="Genomic_DNA"/>
</dbReference>
<organism evidence="8 10">
    <name type="scientific">Aliidiomarina maris</name>
    <dbReference type="NCBI Taxonomy" id="531312"/>
    <lineage>
        <taxon>Bacteria</taxon>
        <taxon>Pseudomonadati</taxon>
        <taxon>Pseudomonadota</taxon>
        <taxon>Gammaproteobacteria</taxon>
        <taxon>Alteromonadales</taxon>
        <taxon>Idiomarinaceae</taxon>
        <taxon>Aliidiomarina</taxon>
    </lineage>
</organism>
<dbReference type="EMBL" id="QLMD01000021">
    <property type="protein sequence ID" value="RAJ92957.1"/>
    <property type="molecule type" value="Genomic_DNA"/>
</dbReference>
<comment type="caution">
    <text evidence="8">The sequence shown here is derived from an EMBL/GenBank/DDBJ whole genome shotgun (WGS) entry which is preliminary data.</text>
</comment>
<dbReference type="GO" id="GO:0009243">
    <property type="term" value="P:O antigen biosynthetic process"/>
    <property type="evidence" value="ECO:0007669"/>
    <property type="project" value="UniProtKB-UniPathway"/>
</dbReference>
<evidence type="ECO:0000313" key="8">
    <source>
        <dbReference type="EMBL" id="RAJ92957.1"/>
    </source>
</evidence>
<dbReference type="AlphaFoldDB" id="A0A327WPY2"/>
<reference evidence="8 10" key="2">
    <citation type="submission" date="2018-06" db="EMBL/GenBank/DDBJ databases">
        <title>Genomic Encyclopedia of Type Strains, Phase III (KMG-III): the genomes of soil and plant-associated and newly described type strains.</title>
        <authorList>
            <person name="Whitman W."/>
        </authorList>
    </citation>
    <scope>NUCLEOTIDE SEQUENCE [LARGE SCALE GENOMIC DNA]</scope>
    <source>
        <strain evidence="8 10">CGMCC 1.15366</strain>
    </source>
</reference>
<comment type="function">
    <text evidence="6">Catalyzes the reduction of dTDP-6-deoxy-L-lyxo-4-hexulose to yield dTDP-L-rhamnose.</text>
</comment>
<dbReference type="PANTHER" id="PTHR10491">
    <property type="entry name" value="DTDP-4-DEHYDRORHAMNOSE REDUCTASE"/>
    <property type="match status" value="1"/>
</dbReference>
<dbReference type="RefSeq" id="WP_111570526.1">
    <property type="nucleotide sequence ID" value="NZ_PIPK01000020.1"/>
</dbReference>
<evidence type="ECO:0000256" key="4">
    <source>
        <dbReference type="ARBA" id="ARBA00017099"/>
    </source>
</evidence>
<evidence type="ECO:0000259" key="7">
    <source>
        <dbReference type="Pfam" id="PF04321"/>
    </source>
</evidence>
<dbReference type="InterPro" id="IPR029903">
    <property type="entry name" value="RmlD-like-bd"/>
</dbReference>
<dbReference type="UniPathway" id="UPA00124"/>